<dbReference type="Gene3D" id="2.40.150.20">
    <property type="entry name" value="Ribosomal protein L14"/>
    <property type="match status" value="1"/>
</dbReference>
<proteinExistence type="inferred from homology"/>
<dbReference type="SUPFAM" id="SSF50193">
    <property type="entry name" value="Ribosomal protein L14"/>
    <property type="match status" value="1"/>
</dbReference>
<reference evidence="5 6" key="1">
    <citation type="journal article" date="2018" name="Front. Plant Sci.">
        <title>Red Clover (Trifolium pratense) and Zigzag Clover (T. medium) - A Picture of Genomic Similarities and Differences.</title>
        <authorList>
            <person name="Dluhosova J."/>
            <person name="Istvanek J."/>
            <person name="Nedelnik J."/>
            <person name="Repkova J."/>
        </authorList>
    </citation>
    <scope>NUCLEOTIDE SEQUENCE [LARGE SCALE GENOMIC DNA]</scope>
    <source>
        <strain evidence="6">cv. 10/8</strain>
        <tissue evidence="5">Leaf</tissue>
    </source>
</reference>
<evidence type="ECO:0000313" key="6">
    <source>
        <dbReference type="Proteomes" id="UP000265520"/>
    </source>
</evidence>
<dbReference type="InterPro" id="IPR036853">
    <property type="entry name" value="Ribosomal_uL14_sf"/>
</dbReference>
<feature type="non-terminal residue" evidence="5">
    <location>
        <position position="1"/>
    </location>
</feature>
<evidence type="ECO:0000256" key="2">
    <source>
        <dbReference type="ARBA" id="ARBA00022980"/>
    </source>
</evidence>
<accession>A0A392QRM5</accession>
<name>A0A392QRM5_9FABA</name>
<dbReference type="PANTHER" id="PTHR11761:SF8">
    <property type="entry name" value="LARGE RIBOSOMAL SUBUNIT PROTEIN UL14"/>
    <property type="match status" value="1"/>
</dbReference>
<protein>
    <submittedName>
        <fullName evidence="5">60S ribosomal protein L23-like</fullName>
    </submittedName>
</protein>
<evidence type="ECO:0000256" key="4">
    <source>
        <dbReference type="RuleBase" id="RU003949"/>
    </source>
</evidence>
<dbReference type="GO" id="GO:0022625">
    <property type="term" value="C:cytosolic large ribosomal subunit"/>
    <property type="evidence" value="ECO:0007669"/>
    <property type="project" value="TreeGrafter"/>
</dbReference>
<dbReference type="GO" id="GO:0006412">
    <property type="term" value="P:translation"/>
    <property type="evidence" value="ECO:0007669"/>
    <property type="project" value="InterPro"/>
</dbReference>
<dbReference type="GO" id="GO:0003735">
    <property type="term" value="F:structural constituent of ribosome"/>
    <property type="evidence" value="ECO:0007669"/>
    <property type="project" value="InterPro"/>
</dbReference>
<dbReference type="AlphaFoldDB" id="A0A392QRM5"/>
<evidence type="ECO:0000256" key="1">
    <source>
        <dbReference type="ARBA" id="ARBA00010745"/>
    </source>
</evidence>
<keyword evidence="2 4" id="KW-0689">Ribosomal protein</keyword>
<dbReference type="InterPro" id="IPR000218">
    <property type="entry name" value="Ribosomal_uL14"/>
</dbReference>
<dbReference type="GO" id="GO:0070180">
    <property type="term" value="F:large ribosomal subunit rRNA binding"/>
    <property type="evidence" value="ECO:0007669"/>
    <property type="project" value="TreeGrafter"/>
</dbReference>
<dbReference type="SMART" id="SM01374">
    <property type="entry name" value="Ribosomal_L14"/>
    <property type="match status" value="1"/>
</dbReference>
<dbReference type="Pfam" id="PF00238">
    <property type="entry name" value="Ribosomal_L14"/>
    <property type="match status" value="1"/>
</dbReference>
<comment type="similarity">
    <text evidence="1 4">Belongs to the universal ribosomal protein uL14 family.</text>
</comment>
<keyword evidence="6" id="KW-1185">Reference proteome</keyword>
<organism evidence="5 6">
    <name type="scientific">Trifolium medium</name>
    <dbReference type="NCBI Taxonomy" id="97028"/>
    <lineage>
        <taxon>Eukaryota</taxon>
        <taxon>Viridiplantae</taxon>
        <taxon>Streptophyta</taxon>
        <taxon>Embryophyta</taxon>
        <taxon>Tracheophyta</taxon>
        <taxon>Spermatophyta</taxon>
        <taxon>Magnoliopsida</taxon>
        <taxon>eudicotyledons</taxon>
        <taxon>Gunneridae</taxon>
        <taxon>Pentapetalae</taxon>
        <taxon>rosids</taxon>
        <taxon>fabids</taxon>
        <taxon>Fabales</taxon>
        <taxon>Fabaceae</taxon>
        <taxon>Papilionoideae</taxon>
        <taxon>50 kb inversion clade</taxon>
        <taxon>NPAAA clade</taxon>
        <taxon>Hologalegina</taxon>
        <taxon>IRL clade</taxon>
        <taxon>Trifolieae</taxon>
        <taxon>Trifolium</taxon>
    </lineage>
</organism>
<sequence>REVGRGGSAGNKFRMSLVLPVVVMMNCADNIGANNLHIIFVKGIEGKVNRIPSTCVVDMVMATIKKGKPGLNEQVLPAVIVNHGAERMVSSCTSKIMLVLL</sequence>
<comment type="caution">
    <text evidence="5">The sequence shown here is derived from an EMBL/GenBank/DDBJ whole genome shotgun (WGS) entry which is preliminary data.</text>
</comment>
<evidence type="ECO:0000256" key="3">
    <source>
        <dbReference type="ARBA" id="ARBA00023274"/>
    </source>
</evidence>
<evidence type="ECO:0000313" key="5">
    <source>
        <dbReference type="EMBL" id="MCI26484.1"/>
    </source>
</evidence>
<keyword evidence="3 4" id="KW-0687">Ribonucleoprotein</keyword>
<dbReference type="Proteomes" id="UP000265520">
    <property type="component" value="Unassembled WGS sequence"/>
</dbReference>
<dbReference type="PANTHER" id="PTHR11761">
    <property type="entry name" value="50S/60S RIBOSOMAL PROTEIN L14/L23"/>
    <property type="match status" value="1"/>
</dbReference>
<dbReference type="EMBL" id="LXQA010153565">
    <property type="protein sequence ID" value="MCI26484.1"/>
    <property type="molecule type" value="Genomic_DNA"/>
</dbReference>